<dbReference type="SUPFAM" id="SSF55486">
    <property type="entry name" value="Metalloproteases ('zincins'), catalytic domain"/>
    <property type="match status" value="1"/>
</dbReference>
<dbReference type="Pfam" id="PF06262">
    <property type="entry name" value="Zincin_1"/>
    <property type="match status" value="1"/>
</dbReference>
<feature type="region of interest" description="Disordered" evidence="1">
    <location>
        <begin position="1"/>
        <end position="20"/>
    </location>
</feature>
<dbReference type="Proteomes" id="UP000290624">
    <property type="component" value="Unassembled WGS sequence"/>
</dbReference>
<dbReference type="OrthoDB" id="4966605at2"/>
<evidence type="ECO:0000313" key="2">
    <source>
        <dbReference type="EMBL" id="RXW31953.1"/>
    </source>
</evidence>
<dbReference type="EMBL" id="PPCV01000006">
    <property type="protein sequence ID" value="RXW31953.1"/>
    <property type="molecule type" value="Genomic_DNA"/>
</dbReference>
<evidence type="ECO:0008006" key="4">
    <source>
        <dbReference type="Google" id="ProtNLM"/>
    </source>
</evidence>
<evidence type="ECO:0000256" key="1">
    <source>
        <dbReference type="SAM" id="MobiDB-lite"/>
    </source>
</evidence>
<dbReference type="InterPro" id="IPR038555">
    <property type="entry name" value="Zincin_1_sf"/>
</dbReference>
<dbReference type="Gene3D" id="3.30.2010.20">
    <property type="match status" value="1"/>
</dbReference>
<sequence length="149" mass="16196">MTAMIKRRDRHGRGLRGRLATPNPYTGTLVPVAREVAPAVFFTRCVTDALAQVSRACPQALASMDVGVEDVPPATQAWVDRVPLAAAVSATPSANGQVVVFRRPIERRARTRAGLRILVYRTIVEQLSEATGIPLDEIDPAGHRDDEDD</sequence>
<dbReference type="CDD" id="cd12954">
    <property type="entry name" value="MMP_TTHA0227_like_1"/>
    <property type="match status" value="1"/>
</dbReference>
<protein>
    <recommendedName>
        <fullName evidence="4">Metallopeptidase family protein</fullName>
    </recommendedName>
</protein>
<proteinExistence type="predicted"/>
<name>A0A4Q2EG29_9ACTN</name>
<organism evidence="2 3">
    <name type="scientific">Propioniciclava flava</name>
    <dbReference type="NCBI Taxonomy" id="2072026"/>
    <lineage>
        <taxon>Bacteria</taxon>
        <taxon>Bacillati</taxon>
        <taxon>Actinomycetota</taxon>
        <taxon>Actinomycetes</taxon>
        <taxon>Propionibacteriales</taxon>
        <taxon>Propionibacteriaceae</taxon>
        <taxon>Propioniciclava</taxon>
    </lineage>
</organism>
<feature type="compositionally biased region" description="Basic residues" evidence="1">
    <location>
        <begin position="1"/>
        <end position="16"/>
    </location>
</feature>
<keyword evidence="3" id="KW-1185">Reference proteome</keyword>
<accession>A0A4Q2EG29</accession>
<reference evidence="2 3" key="1">
    <citation type="submission" date="2018-01" db="EMBL/GenBank/DDBJ databases">
        <title>Lactibacter flavus gen. nov., sp. nov., a novel bacterium of the family Propionibacteriaceae isolated from raw milk and dairy products.</title>
        <authorList>
            <person name="Wenning M."/>
            <person name="Breitenwieser F."/>
            <person name="Huptas C."/>
            <person name="von Neubeck M."/>
            <person name="Busse H.-J."/>
            <person name="Scherer S."/>
        </authorList>
    </citation>
    <scope>NUCLEOTIDE SEQUENCE [LARGE SCALE GENOMIC DNA]</scope>
    <source>
        <strain evidence="2 3">VG341</strain>
    </source>
</reference>
<dbReference type="InterPro" id="IPR010428">
    <property type="entry name" value="Zincin_1"/>
</dbReference>
<evidence type="ECO:0000313" key="3">
    <source>
        <dbReference type="Proteomes" id="UP000290624"/>
    </source>
</evidence>
<gene>
    <name evidence="2" type="ORF">C1706_09765</name>
</gene>
<comment type="caution">
    <text evidence="2">The sequence shown here is derived from an EMBL/GenBank/DDBJ whole genome shotgun (WGS) entry which is preliminary data.</text>
</comment>
<dbReference type="AlphaFoldDB" id="A0A4Q2EG29"/>